<dbReference type="GO" id="GO:0072583">
    <property type="term" value="P:clathrin-dependent endocytosis"/>
    <property type="evidence" value="ECO:0007669"/>
    <property type="project" value="InterPro"/>
</dbReference>
<dbReference type="GO" id="GO:0000149">
    <property type="term" value="F:SNARE binding"/>
    <property type="evidence" value="ECO:0007669"/>
    <property type="project" value="TreeGrafter"/>
</dbReference>
<evidence type="ECO:0000256" key="3">
    <source>
        <dbReference type="ARBA" id="ARBA00004600"/>
    </source>
</evidence>
<dbReference type="Proteomes" id="UP001457282">
    <property type="component" value="Unassembled WGS sequence"/>
</dbReference>
<dbReference type="GO" id="GO:0048268">
    <property type="term" value="P:clathrin coat assembly"/>
    <property type="evidence" value="ECO:0007669"/>
    <property type="project" value="InterPro"/>
</dbReference>
<proteinExistence type="predicted"/>
<evidence type="ECO:0000256" key="6">
    <source>
        <dbReference type="ARBA" id="ARBA00023136"/>
    </source>
</evidence>
<gene>
    <name evidence="10" type="ORF">M0R45_021776</name>
</gene>
<evidence type="ECO:0000256" key="4">
    <source>
        <dbReference type="ARBA" id="ARBA00022583"/>
    </source>
</evidence>
<evidence type="ECO:0000259" key="9">
    <source>
        <dbReference type="PROSITE" id="PS50942"/>
    </source>
</evidence>
<dbReference type="Gene3D" id="1.20.58.150">
    <property type="entry name" value="ANTH domain"/>
    <property type="match status" value="1"/>
</dbReference>
<dbReference type="InterPro" id="IPR011417">
    <property type="entry name" value="ANTH_dom"/>
</dbReference>
<dbReference type="GO" id="GO:0006900">
    <property type="term" value="P:vesicle budding from membrane"/>
    <property type="evidence" value="ECO:0007669"/>
    <property type="project" value="TreeGrafter"/>
</dbReference>
<protein>
    <recommendedName>
        <fullName evidence="9">ENTH domain-containing protein</fullName>
    </recommendedName>
</protein>
<dbReference type="CDD" id="cd16987">
    <property type="entry name" value="ANTH_N_AP180_plant"/>
    <property type="match status" value="1"/>
</dbReference>
<dbReference type="GO" id="GO:0005794">
    <property type="term" value="C:Golgi apparatus"/>
    <property type="evidence" value="ECO:0007669"/>
    <property type="project" value="UniProtKB-SubCell"/>
</dbReference>
<evidence type="ECO:0000313" key="11">
    <source>
        <dbReference type="Proteomes" id="UP001457282"/>
    </source>
</evidence>
<organism evidence="10 11">
    <name type="scientific">Rubus argutus</name>
    <name type="common">Southern blackberry</name>
    <dbReference type="NCBI Taxonomy" id="59490"/>
    <lineage>
        <taxon>Eukaryota</taxon>
        <taxon>Viridiplantae</taxon>
        <taxon>Streptophyta</taxon>
        <taxon>Embryophyta</taxon>
        <taxon>Tracheophyta</taxon>
        <taxon>Spermatophyta</taxon>
        <taxon>Magnoliopsida</taxon>
        <taxon>eudicotyledons</taxon>
        <taxon>Gunneridae</taxon>
        <taxon>Pentapetalae</taxon>
        <taxon>rosids</taxon>
        <taxon>fabids</taxon>
        <taxon>Rosales</taxon>
        <taxon>Rosaceae</taxon>
        <taxon>Rosoideae</taxon>
        <taxon>Rosoideae incertae sedis</taxon>
        <taxon>Rubus</taxon>
    </lineage>
</organism>
<feature type="domain" description="ENTH" evidence="9">
    <location>
        <begin position="25"/>
        <end position="156"/>
    </location>
</feature>
<evidence type="ECO:0000256" key="1">
    <source>
        <dbReference type="ARBA" id="ARBA00004132"/>
    </source>
</evidence>
<dbReference type="PROSITE" id="PS50942">
    <property type="entry name" value="ENTH"/>
    <property type="match status" value="1"/>
</dbReference>
<dbReference type="InterPro" id="IPR013809">
    <property type="entry name" value="ENTH"/>
</dbReference>
<keyword evidence="5" id="KW-0333">Golgi apparatus</keyword>
<comment type="subcellular location">
    <subcellularLocation>
        <location evidence="1">Cytoplasmic vesicle</location>
        <location evidence="1">Clathrin-coated vesicle</location>
    </subcellularLocation>
    <subcellularLocation>
        <location evidence="2">Golgi apparatus</location>
    </subcellularLocation>
    <subcellularLocation>
        <location evidence="3">Membrane</location>
        <location evidence="3">Clathrin-coated pit</location>
    </subcellularLocation>
</comment>
<dbReference type="SUPFAM" id="SSF89009">
    <property type="entry name" value="GAT-like domain"/>
    <property type="match status" value="1"/>
</dbReference>
<evidence type="ECO:0000256" key="7">
    <source>
        <dbReference type="ARBA" id="ARBA00023176"/>
    </source>
</evidence>
<comment type="caution">
    <text evidence="10">The sequence shown here is derived from an EMBL/GenBank/DDBJ whole genome shotgun (WGS) entry which is preliminary data.</text>
</comment>
<dbReference type="GO" id="GO:0005546">
    <property type="term" value="F:phosphatidylinositol-4,5-bisphosphate binding"/>
    <property type="evidence" value="ECO:0007669"/>
    <property type="project" value="TreeGrafter"/>
</dbReference>
<keyword evidence="8" id="KW-0968">Cytoplasmic vesicle</keyword>
<keyword evidence="6" id="KW-0472">Membrane</keyword>
<reference evidence="10 11" key="1">
    <citation type="journal article" date="2023" name="G3 (Bethesda)">
        <title>A chromosome-length genome assembly and annotation of blackberry (Rubus argutus, cv. 'Hillquist').</title>
        <authorList>
            <person name="Bruna T."/>
            <person name="Aryal R."/>
            <person name="Dudchenko O."/>
            <person name="Sargent D.J."/>
            <person name="Mead D."/>
            <person name="Buti M."/>
            <person name="Cavallini A."/>
            <person name="Hytonen T."/>
            <person name="Andres J."/>
            <person name="Pham M."/>
            <person name="Weisz D."/>
            <person name="Mascagni F."/>
            <person name="Usai G."/>
            <person name="Natali L."/>
            <person name="Bassil N."/>
            <person name="Fernandez G.E."/>
            <person name="Lomsadze A."/>
            <person name="Armour M."/>
            <person name="Olukolu B."/>
            <person name="Poorten T."/>
            <person name="Britton C."/>
            <person name="Davik J."/>
            <person name="Ashrafi H."/>
            <person name="Aiden E.L."/>
            <person name="Borodovsky M."/>
            <person name="Worthington M."/>
        </authorList>
    </citation>
    <scope>NUCLEOTIDE SEQUENCE [LARGE SCALE GENOMIC DNA]</scope>
    <source>
        <strain evidence="10">PI 553951</strain>
    </source>
</reference>
<dbReference type="GO" id="GO:0005905">
    <property type="term" value="C:clathrin-coated pit"/>
    <property type="evidence" value="ECO:0007669"/>
    <property type="project" value="UniProtKB-SubCell"/>
</dbReference>
<keyword evidence="7" id="KW-0168">Coated pit</keyword>
<evidence type="ECO:0000313" key="10">
    <source>
        <dbReference type="EMBL" id="KAK9934640.1"/>
    </source>
</evidence>
<evidence type="ECO:0000256" key="2">
    <source>
        <dbReference type="ARBA" id="ARBA00004555"/>
    </source>
</evidence>
<keyword evidence="11" id="KW-1185">Reference proteome</keyword>
<sequence>MKLWQKASGLIKDRNSICVASISRRTSYRNPDLESIVIKATSHDSSYVDYKNFHRVYQWVRTSPMYVKPLMWAISSRMDKTRSWVVALKGLMLMHGVFCCKIPAVQKLGRLPFDLSNFTDGHSKPSKTWAYNALVRAYFSYLDQRSSFLQQTASSAVAVKKQQQLGRLQKKQGGGLDLQCSYEEEPPLMEELGKLQKWQCLLDMLLQIKPNPGTAQAYLVFEAMICVLTEIFDVYSRVCKGIAGVLMRIYAAPGKAEAQMALGVVQKASIQGEELGMHLEFCRDLGVLGSSECPKVEQIPEEDIRDLERIIHEASKEKKKETVIGDDHEQTTTNKKKKKNNNKTIITDKWEVFPDDDLISWVSTGYTDASAAAACAEYKNPFAASSNLMPYVEPALLPDLISL</sequence>
<dbReference type="PANTHER" id="PTHR22951">
    <property type="entry name" value="CLATHRIN ASSEMBLY PROTEIN"/>
    <property type="match status" value="1"/>
</dbReference>
<evidence type="ECO:0000256" key="5">
    <source>
        <dbReference type="ARBA" id="ARBA00023034"/>
    </source>
</evidence>
<name>A0AAW1XCM4_RUBAR</name>
<dbReference type="GO" id="GO:0005545">
    <property type="term" value="F:1-phosphatidylinositol binding"/>
    <property type="evidence" value="ECO:0007669"/>
    <property type="project" value="InterPro"/>
</dbReference>
<dbReference type="Pfam" id="PF07651">
    <property type="entry name" value="ANTH"/>
    <property type="match status" value="1"/>
</dbReference>
<dbReference type="InterPro" id="IPR014712">
    <property type="entry name" value="ANTH_dom_sf"/>
</dbReference>
<evidence type="ECO:0000256" key="8">
    <source>
        <dbReference type="ARBA" id="ARBA00023329"/>
    </source>
</evidence>
<dbReference type="InterPro" id="IPR045192">
    <property type="entry name" value="AP180-like"/>
</dbReference>
<dbReference type="PANTHER" id="PTHR22951:SF19">
    <property type="entry name" value="OS08G0467300 PROTEIN"/>
    <property type="match status" value="1"/>
</dbReference>
<dbReference type="AlphaFoldDB" id="A0AAW1XCM4"/>
<accession>A0AAW1XCM4</accession>
<dbReference type="EMBL" id="JBEDUW010000004">
    <property type="protein sequence ID" value="KAK9934640.1"/>
    <property type="molecule type" value="Genomic_DNA"/>
</dbReference>
<dbReference type="SUPFAM" id="SSF48464">
    <property type="entry name" value="ENTH/VHS domain"/>
    <property type="match status" value="1"/>
</dbReference>
<dbReference type="GO" id="GO:0032050">
    <property type="term" value="F:clathrin heavy chain binding"/>
    <property type="evidence" value="ECO:0007669"/>
    <property type="project" value="TreeGrafter"/>
</dbReference>
<dbReference type="InterPro" id="IPR008942">
    <property type="entry name" value="ENTH_VHS"/>
</dbReference>
<dbReference type="InterPro" id="IPR048050">
    <property type="entry name" value="ANTH_N_plant"/>
</dbReference>
<dbReference type="Gene3D" id="1.25.40.90">
    <property type="match status" value="1"/>
</dbReference>
<keyword evidence="4" id="KW-0254">Endocytosis</keyword>
<dbReference type="FunFam" id="1.25.40.90:FF:000027">
    <property type="entry name" value="Putative clathrin assembly protein"/>
    <property type="match status" value="1"/>
</dbReference>
<dbReference type="GO" id="GO:0030136">
    <property type="term" value="C:clathrin-coated vesicle"/>
    <property type="evidence" value="ECO:0007669"/>
    <property type="project" value="UniProtKB-SubCell"/>
</dbReference>